<evidence type="ECO:0000313" key="2">
    <source>
        <dbReference type="Proteomes" id="UP001163821"/>
    </source>
</evidence>
<name>A0AA42C8L2_9BACT</name>
<dbReference type="NCBIfam" id="NF038324">
    <property type="entry name" value="DrmB_fam"/>
    <property type="match status" value="1"/>
</dbReference>
<dbReference type="InterPro" id="IPR047721">
    <property type="entry name" value="DrmB"/>
</dbReference>
<organism evidence="1 2">
    <name type="scientific">Gaoshiqia sediminis</name>
    <dbReference type="NCBI Taxonomy" id="2986998"/>
    <lineage>
        <taxon>Bacteria</taxon>
        <taxon>Pseudomonadati</taxon>
        <taxon>Bacteroidota</taxon>
        <taxon>Bacteroidia</taxon>
        <taxon>Marinilabiliales</taxon>
        <taxon>Prolixibacteraceae</taxon>
        <taxon>Gaoshiqia</taxon>
    </lineage>
</organism>
<accession>A0AA42C8L2</accession>
<dbReference type="RefSeq" id="WP_282589959.1">
    <property type="nucleotide sequence ID" value="NZ_JAPAAF010000001.1"/>
</dbReference>
<sequence>MNILTTNQYNQGVGRSKILSSSSGVGAIITTKSGYYVLISDVNQWRFIASAQRDISKVREEFTTSEWYSKAKKRAQEIGLSVLDDQRFIEFLRIEKEIPNLLCLISIPHLALNEHYNTVNVSNNPVISAINQNGGSVKTEDFMIFGTHFPKWFKNRKGELKQYKDWKELWRNKNLKMKFFAPPRDANDPVLGANKTPLPPLKAKDIDGIEEDIPLRHQLTQTNLILICANGHLSDVPWSKYLKWKSDRNGPTNRGHDLLTYDDCCTNPKLKWSESTTKSEGYSSIYIECLNCNKKENLEGINNLSPYCLGEKPWGIDIEGSNIAIPRDDSCQGINNQRQSMQLTLVTSNNVYFSNGFSSLYIPKHLISGTDERLIETSERYEKKYKSYLDVFPGESKRDFFNKVMTPEKLISDGYQDYLDNIEDFHHKLQGVFLDEIDQVVQDTHEHYRWEEYQCFMNNTISPIRNEGISFKDIQIPELVCEYFSKIQQVNELKISQVQLDFTRVRPSERIMLDGEIQNTGNGQQIFSIERNEVYVLPANETYGEGIFFGFNEVLIQQWYELNRATISSRLESILRTLDENSRGSGSRQRIISDGIYRGAKSLLIHSFSHILMRELEFSCGYPTASLKERLFISPRMSGVLIYTTEGAEGSMGGLVWQGQPGKIEDLIIKGLNRSFDCSSDPLCWESDGQGLFNLNLAACFSCSLVSETACEEWNLGLDRRILVDPVFGFFKDLLTK</sequence>
<reference evidence="1" key="1">
    <citation type="submission" date="2022-10" db="EMBL/GenBank/DDBJ databases">
        <title>Gaoshiqiia sediminis gen. nov., sp. nov., isolated from coastal sediment.</title>
        <authorList>
            <person name="Yu W.X."/>
            <person name="Mu D.S."/>
            <person name="Du J.Z."/>
            <person name="Liang Y.Q."/>
        </authorList>
    </citation>
    <scope>NUCLEOTIDE SEQUENCE</scope>
    <source>
        <strain evidence="1">A06</strain>
    </source>
</reference>
<dbReference type="Proteomes" id="UP001163821">
    <property type="component" value="Unassembled WGS sequence"/>
</dbReference>
<proteinExistence type="predicted"/>
<comment type="caution">
    <text evidence="1">The sequence shown here is derived from an EMBL/GenBank/DDBJ whole genome shotgun (WGS) entry which is preliminary data.</text>
</comment>
<gene>
    <name evidence="1" type="ORF">N2K84_01335</name>
</gene>
<protein>
    <submittedName>
        <fullName evidence="1">DUF1998 domain-containing protein</fullName>
    </submittedName>
</protein>
<dbReference type="EMBL" id="JAPAAF010000001">
    <property type="protein sequence ID" value="MCW0481352.1"/>
    <property type="molecule type" value="Genomic_DNA"/>
</dbReference>
<dbReference type="AlphaFoldDB" id="A0AA42C8L2"/>
<evidence type="ECO:0000313" key="1">
    <source>
        <dbReference type="EMBL" id="MCW0481352.1"/>
    </source>
</evidence>
<keyword evidence="2" id="KW-1185">Reference proteome</keyword>